<organism evidence="1 2">
    <name type="scientific">Ataeniobius toweri</name>
    <dbReference type="NCBI Taxonomy" id="208326"/>
    <lineage>
        <taxon>Eukaryota</taxon>
        <taxon>Metazoa</taxon>
        <taxon>Chordata</taxon>
        <taxon>Craniata</taxon>
        <taxon>Vertebrata</taxon>
        <taxon>Euteleostomi</taxon>
        <taxon>Actinopterygii</taxon>
        <taxon>Neopterygii</taxon>
        <taxon>Teleostei</taxon>
        <taxon>Neoteleostei</taxon>
        <taxon>Acanthomorphata</taxon>
        <taxon>Ovalentaria</taxon>
        <taxon>Atherinomorphae</taxon>
        <taxon>Cyprinodontiformes</taxon>
        <taxon>Goodeidae</taxon>
        <taxon>Ataeniobius</taxon>
    </lineage>
</organism>
<proteinExistence type="predicted"/>
<dbReference type="Proteomes" id="UP001345963">
    <property type="component" value="Unassembled WGS sequence"/>
</dbReference>
<reference evidence="1 2" key="1">
    <citation type="submission" date="2021-07" db="EMBL/GenBank/DDBJ databases">
        <authorList>
            <person name="Palmer J.M."/>
        </authorList>
    </citation>
    <scope>NUCLEOTIDE SEQUENCE [LARGE SCALE GENOMIC DNA]</scope>
    <source>
        <strain evidence="1 2">AT_MEX2019</strain>
        <tissue evidence="1">Muscle</tissue>
    </source>
</reference>
<evidence type="ECO:0000313" key="1">
    <source>
        <dbReference type="EMBL" id="MED6252863.1"/>
    </source>
</evidence>
<dbReference type="EMBL" id="JAHUTI010062786">
    <property type="protein sequence ID" value="MED6252863.1"/>
    <property type="molecule type" value="Genomic_DNA"/>
</dbReference>
<gene>
    <name evidence="1" type="ORF">ATANTOWER_018260</name>
</gene>
<keyword evidence="2" id="KW-1185">Reference proteome</keyword>
<evidence type="ECO:0008006" key="3">
    <source>
        <dbReference type="Google" id="ProtNLM"/>
    </source>
</evidence>
<accession>A0ABU7BR72</accession>
<name>A0ABU7BR72_9TELE</name>
<comment type="caution">
    <text evidence="1">The sequence shown here is derived from an EMBL/GenBank/DDBJ whole genome shotgun (WGS) entry which is preliminary data.</text>
</comment>
<sequence>MLFSYFLVLVVINSIKKIKVFFFQNTPFTTQEEENVCAQTAMTLELRSAIESDNQCVIQPCVNVVFNRPSGKRHHPECFLHTVPKAVYVLCGRVINAEGWIG</sequence>
<evidence type="ECO:0000313" key="2">
    <source>
        <dbReference type="Proteomes" id="UP001345963"/>
    </source>
</evidence>
<protein>
    <recommendedName>
        <fullName evidence="3">Secreted protein</fullName>
    </recommendedName>
</protein>